<proteinExistence type="predicted"/>
<reference evidence="1" key="1">
    <citation type="submission" date="2019-09" db="EMBL/GenBank/DDBJ databases">
        <authorList>
            <person name="Rodrigo-Torres L."/>
            <person name="Arahal R. D."/>
            <person name="Lucena T."/>
        </authorList>
    </citation>
    <scope>NUCLEOTIDE SEQUENCE</scope>
    <source>
        <strain evidence="1">ISS653</strain>
    </source>
</reference>
<evidence type="ECO:0000313" key="2">
    <source>
        <dbReference type="Proteomes" id="UP000356253"/>
    </source>
</evidence>
<keyword evidence="1" id="KW-0808">Transferase</keyword>
<name>A0AC61YAM2_9FLAO</name>
<comment type="caution">
    <text evidence="1">The sequence shown here is derived from an EMBL/GenBank/DDBJ whole genome shotgun (WGS) entry which is preliminary data.</text>
</comment>
<accession>A0AC61YAM2</accession>
<dbReference type="EC" id="2.7.13.3" evidence="1"/>
<sequence>MTKTKETKTIQTSKKKKNIQSRLIAVGASAGGLEALKTFFSNLTDNDQNSYIVIQHLSPDYKSMMGELLAKTAKLPIEQISDNSEVEPGKIYLIPPVNNLTIEEGVLHLSDKPKNQKLNLPIDLFLDSLADYKKDQAIAIILSGTGSDGTRGIKAIKEADGMVMVQDPEEAKFDGMPKSAINSGVVDYILPVEEMGNELNRFIQASETIQLNGELEDLNEQVLSKILSYINENTGLDFTEYKTSTLGRRVARRVNVCKCDSLKDYYRYLQTNPDEVSVLFKEFLIGVTKFFRDPRVWDILEDDIIPNIVEKKKDGEVLKIWDVACSTGEEAYSLAMYIHEELEKHDKKVEVKIFATDIAKQHLEVGGSGVYSESMVADIDNDLLRKYFIKNGEGYQVIEKIRRMVIFSQHNIIKNPPFSNMDMILCRNLLIYFQQSIQKKALNVLHYALKEGGYLVLGTSETVNSHRENFEEISRKWKIYKNVSPRTRLDNNNLKPSNHLKRADSLRRKRMEKKESSPKQQFTSELNEAILEQFGGASVFIDEDGNILEAIGEFRKYANLPVKGFTTNLYEMLTEELQHILQATIKSAKKKNEKILYKDAKFEENDEQKGLDIIVKPFRQNNLDNEINFVITFIEKEINLSDVKVSDKITVDSRSQEYIKELESELKKTKEELSTSLEEIETSNEELQAANEELLASNEELQSTNEELQSVNEEINTVNAENIQKMDDLSELNADMNNLLESTEIGVIFLDSNLRIRKFTPAIKKHFSLLNSDVGRPIDNFVTNFGKNRGRGLVPRCKKAMETGKTLERNITSKEGRNYLRRISPFVNSEDHIDGVVITFVDIESLQRAKEKLIASEKRYKSFYEEDPVMHFSIDPNTSEILQCNQEAIFRLGYDEKEEIIGRPIFELYDDETKIKAVQLNKVFKDKGELKNVELKMLTKKEEKIPIILYSNVEYNEKREAVTHRFTCVDISEVKDAQEKLKEQKADLERANKDLEQFVSICSHDLQEPLATIKFGSDVLGKLYADKLDDKGKNYISYIDEASDRLSNQIKALLEHSRIGRNTKKTLVDTKELAEVVKYDLGKRIKDTNAKVSIGSLPKVKAYKVELRLLFQNLLSNALKYIDKNRKPEIRISSYKENDYWVFSVMDNGIGISEEDQKNIFTIFSRVRTKEKYEGTGVGLAHVEKIVQLHEGSIWVDSQHGVGSTFYFKIKAD</sequence>
<organism evidence="1 2">
    <name type="scientific">Mesonia oceanica</name>
    <dbReference type="NCBI Taxonomy" id="2687242"/>
    <lineage>
        <taxon>Bacteria</taxon>
        <taxon>Pseudomonadati</taxon>
        <taxon>Bacteroidota</taxon>
        <taxon>Flavobacteriia</taxon>
        <taxon>Flavobacteriales</taxon>
        <taxon>Flavobacteriaceae</taxon>
        <taxon>Mesonia</taxon>
    </lineage>
</organism>
<protein>
    <submittedName>
        <fullName evidence="1">Phytochrome-like protein cph1</fullName>
        <ecNumber evidence="1">2.7.13.3</ecNumber>
    </submittedName>
</protein>
<dbReference type="Proteomes" id="UP000356253">
    <property type="component" value="Unassembled WGS sequence"/>
</dbReference>
<dbReference type="EMBL" id="CABVMM010000010">
    <property type="protein sequence ID" value="VVV01428.1"/>
    <property type="molecule type" value="Genomic_DNA"/>
</dbReference>
<gene>
    <name evidence="1" type="primary">cph1_4</name>
    <name evidence="1" type="ORF">FVB9532_02720</name>
</gene>
<keyword evidence="2" id="KW-1185">Reference proteome</keyword>
<evidence type="ECO:0000313" key="1">
    <source>
        <dbReference type="EMBL" id="VVV01428.1"/>
    </source>
</evidence>